<dbReference type="Proteomes" id="UP000759131">
    <property type="component" value="Unassembled WGS sequence"/>
</dbReference>
<proteinExistence type="predicted"/>
<dbReference type="Gene3D" id="3.40.50.12780">
    <property type="entry name" value="N-terminal domain of ligase-like"/>
    <property type="match status" value="1"/>
</dbReference>
<dbReference type="InterPro" id="IPR042099">
    <property type="entry name" value="ANL_N_sf"/>
</dbReference>
<evidence type="ECO:0000256" key="1">
    <source>
        <dbReference type="ARBA" id="ARBA00013275"/>
    </source>
</evidence>
<dbReference type="OrthoDB" id="1706066at2759"/>
<accession>A0A7R9LY04</accession>
<dbReference type="GO" id="GO:0006085">
    <property type="term" value="P:acetyl-CoA biosynthetic process"/>
    <property type="evidence" value="ECO:0007669"/>
    <property type="project" value="TreeGrafter"/>
</dbReference>
<dbReference type="PROSITE" id="PS00455">
    <property type="entry name" value="AMP_BINDING"/>
    <property type="match status" value="1"/>
</dbReference>
<dbReference type="SUPFAM" id="SSF56801">
    <property type="entry name" value="Acetyl-CoA synthetase-like"/>
    <property type="match status" value="1"/>
</dbReference>
<sequence>MNHKVMACIVNPHLNLDRNNVKDINNNWITDNSGINWNPNVDILWTDVMENACDYCEPEWMEAEDPLFILYTSGSTGKPKGIVHTIGGYLLYSYLTFKTVFNYTDGDVFFSTADLGWITGH</sequence>
<organism evidence="3">
    <name type="scientific">Medioppia subpectinata</name>
    <dbReference type="NCBI Taxonomy" id="1979941"/>
    <lineage>
        <taxon>Eukaryota</taxon>
        <taxon>Metazoa</taxon>
        <taxon>Ecdysozoa</taxon>
        <taxon>Arthropoda</taxon>
        <taxon>Chelicerata</taxon>
        <taxon>Arachnida</taxon>
        <taxon>Acari</taxon>
        <taxon>Acariformes</taxon>
        <taxon>Sarcoptiformes</taxon>
        <taxon>Oribatida</taxon>
        <taxon>Brachypylina</taxon>
        <taxon>Oppioidea</taxon>
        <taxon>Oppiidae</taxon>
        <taxon>Medioppia</taxon>
    </lineage>
</organism>
<reference evidence="3" key="1">
    <citation type="submission" date="2020-11" db="EMBL/GenBank/DDBJ databases">
        <authorList>
            <person name="Tran Van P."/>
        </authorList>
    </citation>
    <scope>NUCLEOTIDE SEQUENCE</scope>
</reference>
<dbReference type="InterPro" id="IPR020845">
    <property type="entry name" value="AMP-binding_CS"/>
</dbReference>
<keyword evidence="4" id="KW-1185">Reference proteome</keyword>
<dbReference type="Pfam" id="PF00501">
    <property type="entry name" value="AMP-binding"/>
    <property type="match status" value="1"/>
</dbReference>
<dbReference type="EC" id="6.2.1.1" evidence="1"/>
<evidence type="ECO:0000313" key="3">
    <source>
        <dbReference type="EMBL" id="CAD7648750.1"/>
    </source>
</evidence>
<dbReference type="PANTHER" id="PTHR24095">
    <property type="entry name" value="ACETYL-COENZYME A SYNTHETASE"/>
    <property type="match status" value="1"/>
</dbReference>
<dbReference type="PANTHER" id="PTHR24095:SF244">
    <property type="entry name" value="ACETYL-COENZYME A SYNTHETASE"/>
    <property type="match status" value="1"/>
</dbReference>
<name>A0A7R9LY04_9ACAR</name>
<protein>
    <recommendedName>
        <fullName evidence="1">acetate--CoA ligase</fullName>
        <ecNumber evidence="1">6.2.1.1</ecNumber>
    </recommendedName>
</protein>
<dbReference type="EMBL" id="OC899264">
    <property type="protein sequence ID" value="CAD7648750.1"/>
    <property type="molecule type" value="Genomic_DNA"/>
</dbReference>
<evidence type="ECO:0000313" key="4">
    <source>
        <dbReference type="Proteomes" id="UP000759131"/>
    </source>
</evidence>
<dbReference type="InterPro" id="IPR020459">
    <property type="entry name" value="AMP-binding"/>
</dbReference>
<dbReference type="EMBL" id="CAJPIZ010044689">
    <property type="protein sequence ID" value="CAG2122141.1"/>
    <property type="molecule type" value="Genomic_DNA"/>
</dbReference>
<dbReference type="InterPro" id="IPR000873">
    <property type="entry name" value="AMP-dep_synth/lig_dom"/>
</dbReference>
<dbReference type="PRINTS" id="PR00154">
    <property type="entry name" value="AMPBINDING"/>
</dbReference>
<dbReference type="AlphaFoldDB" id="A0A7R9LY04"/>
<gene>
    <name evidence="3" type="ORF">OSB1V03_LOCUS22087</name>
</gene>
<feature type="non-terminal residue" evidence="3">
    <location>
        <position position="121"/>
    </location>
</feature>
<feature type="domain" description="AMP-dependent synthetase/ligase" evidence="2">
    <location>
        <begin position="43"/>
        <end position="121"/>
    </location>
</feature>
<dbReference type="GO" id="GO:0003987">
    <property type="term" value="F:acetate-CoA ligase activity"/>
    <property type="evidence" value="ECO:0007669"/>
    <property type="project" value="UniProtKB-EC"/>
</dbReference>
<evidence type="ECO:0000259" key="2">
    <source>
        <dbReference type="Pfam" id="PF00501"/>
    </source>
</evidence>